<dbReference type="EMBL" id="NWQG01000093">
    <property type="protein sequence ID" value="PDQ20156.1"/>
    <property type="molecule type" value="Genomic_DNA"/>
</dbReference>
<dbReference type="Pfam" id="PF00126">
    <property type="entry name" value="HTH_1"/>
    <property type="match status" value="1"/>
</dbReference>
<evidence type="ECO:0000256" key="3">
    <source>
        <dbReference type="ARBA" id="ARBA00022491"/>
    </source>
</evidence>
<dbReference type="GO" id="GO:0003677">
    <property type="term" value="F:DNA binding"/>
    <property type="evidence" value="ECO:0007669"/>
    <property type="project" value="UniProtKB-KW"/>
</dbReference>
<dbReference type="PROSITE" id="PS50931">
    <property type="entry name" value="HTH_LYSR"/>
    <property type="match status" value="1"/>
</dbReference>
<dbReference type="GO" id="GO:0003700">
    <property type="term" value="F:DNA-binding transcription factor activity"/>
    <property type="evidence" value="ECO:0007669"/>
    <property type="project" value="InterPro"/>
</dbReference>
<keyword evidence="3" id="KW-0678">Repressor</keyword>
<evidence type="ECO:0000256" key="5">
    <source>
        <dbReference type="ARBA" id="ARBA00023125"/>
    </source>
</evidence>
<reference evidence="8 9" key="1">
    <citation type="submission" date="2017-09" db="EMBL/GenBank/DDBJ databases">
        <title>Mesorhizobum sanjuanii sp. nov. isolated from nodules of Lotus tenuis in saline-alkaline lowlands of Flooding Pampa.</title>
        <authorList>
            <person name="Sannazzaro A.I."/>
            <person name="Torres Tejerizo G.A."/>
            <person name="Fontana F."/>
            <person name="Cumpa Velazquez L.M."/>
            <person name="Hansen L."/>
            <person name="Pistorio M."/>
            <person name="Estrella M.J."/>
        </authorList>
    </citation>
    <scope>NUCLEOTIDE SEQUENCE [LARGE SCALE GENOMIC DNA]</scope>
    <source>
        <strain evidence="8 9">BSA136</strain>
    </source>
</reference>
<dbReference type="Proteomes" id="UP000219182">
    <property type="component" value="Unassembled WGS sequence"/>
</dbReference>
<sequence length="79" mass="8876">MDRAHLTAAASSINLSQPAMSAAVARLRNCFNDELFTMSGRECVLTRVRNRQRLRVERRRPAASRRLFRSAGCSGRNSP</sequence>
<protein>
    <submittedName>
        <fullName evidence="8">LysR family transcriptional regulator</fullName>
    </submittedName>
</protein>
<evidence type="ECO:0000256" key="6">
    <source>
        <dbReference type="ARBA" id="ARBA00023163"/>
    </source>
</evidence>
<proteinExistence type="inferred from homology"/>
<accession>A0A2A6FEQ4</accession>
<keyword evidence="5" id="KW-0238">DNA-binding</keyword>
<comment type="caution">
    <text evidence="8">The sequence shown here is derived from an EMBL/GenBank/DDBJ whole genome shotgun (WGS) entry which is preliminary data.</text>
</comment>
<dbReference type="AlphaFoldDB" id="A0A2A6FEQ4"/>
<evidence type="ECO:0000256" key="4">
    <source>
        <dbReference type="ARBA" id="ARBA00023015"/>
    </source>
</evidence>
<dbReference type="PRINTS" id="PR00039">
    <property type="entry name" value="HTHLYSR"/>
</dbReference>
<dbReference type="InterPro" id="IPR050389">
    <property type="entry name" value="LysR-type_TF"/>
</dbReference>
<organism evidence="8 9">
    <name type="scientific">Mesorhizobium sanjuanii</name>
    <dbReference type="NCBI Taxonomy" id="2037900"/>
    <lineage>
        <taxon>Bacteria</taxon>
        <taxon>Pseudomonadati</taxon>
        <taxon>Pseudomonadota</taxon>
        <taxon>Alphaproteobacteria</taxon>
        <taxon>Hyphomicrobiales</taxon>
        <taxon>Phyllobacteriaceae</taxon>
        <taxon>Mesorhizobium</taxon>
    </lineage>
</organism>
<dbReference type="InterPro" id="IPR000847">
    <property type="entry name" value="LysR_HTH_N"/>
</dbReference>
<gene>
    <name evidence="8" type="ORF">CN311_15850</name>
</gene>
<dbReference type="PANTHER" id="PTHR30118">
    <property type="entry name" value="HTH-TYPE TRANSCRIPTIONAL REGULATOR LEUO-RELATED"/>
    <property type="match status" value="1"/>
</dbReference>
<evidence type="ECO:0000256" key="2">
    <source>
        <dbReference type="ARBA" id="ARBA00022458"/>
    </source>
</evidence>
<evidence type="ECO:0000259" key="7">
    <source>
        <dbReference type="PROSITE" id="PS50931"/>
    </source>
</evidence>
<keyword evidence="6" id="KW-0804">Transcription</keyword>
<feature type="domain" description="HTH lysR-type" evidence="7">
    <location>
        <begin position="1"/>
        <end position="46"/>
    </location>
</feature>
<evidence type="ECO:0000256" key="1">
    <source>
        <dbReference type="ARBA" id="ARBA00009437"/>
    </source>
</evidence>
<evidence type="ECO:0000313" key="9">
    <source>
        <dbReference type="Proteomes" id="UP000219182"/>
    </source>
</evidence>
<dbReference type="SUPFAM" id="SSF46785">
    <property type="entry name" value="Winged helix' DNA-binding domain"/>
    <property type="match status" value="1"/>
</dbReference>
<keyword evidence="9" id="KW-1185">Reference proteome</keyword>
<dbReference type="InterPro" id="IPR036390">
    <property type="entry name" value="WH_DNA-bd_sf"/>
</dbReference>
<dbReference type="InterPro" id="IPR036388">
    <property type="entry name" value="WH-like_DNA-bd_sf"/>
</dbReference>
<keyword evidence="4" id="KW-0805">Transcription regulation</keyword>
<evidence type="ECO:0000313" key="8">
    <source>
        <dbReference type="EMBL" id="PDQ20156.1"/>
    </source>
</evidence>
<dbReference type="PANTHER" id="PTHR30118:SF6">
    <property type="entry name" value="HTH-TYPE TRANSCRIPTIONAL REGULATOR LEUO"/>
    <property type="match status" value="1"/>
</dbReference>
<name>A0A2A6FEQ4_9HYPH</name>
<keyword evidence="2" id="KW-0536">Nodulation</keyword>
<comment type="similarity">
    <text evidence="1">Belongs to the LysR transcriptional regulatory family.</text>
</comment>
<dbReference type="Gene3D" id="1.10.10.10">
    <property type="entry name" value="Winged helix-like DNA-binding domain superfamily/Winged helix DNA-binding domain"/>
    <property type="match status" value="1"/>
</dbReference>